<reference evidence="2" key="1">
    <citation type="submission" date="2006-04" db="EMBL/GenBank/DDBJ databases">
        <authorList>
            <person name="Underwood B.A."/>
            <person name="Xiao Y."/>
            <person name="Moskal W."/>
            <person name="Monaghan E."/>
            <person name="Wang W."/>
            <person name="Redman J."/>
            <person name="Wu H.C."/>
            <person name="Utterback T."/>
            <person name="Town C.D."/>
        </authorList>
    </citation>
    <scope>NUCLEOTIDE SEQUENCE</scope>
</reference>
<feature type="transmembrane region" description="Helical" evidence="1">
    <location>
        <begin position="25"/>
        <end position="44"/>
    </location>
</feature>
<keyword evidence="1" id="KW-1133">Transmembrane helix</keyword>
<keyword evidence="1" id="KW-0812">Transmembrane</keyword>
<dbReference type="AlphaFoldDB" id="Q1G310"/>
<protein>
    <recommendedName>
        <fullName evidence="3">Transmembrane protein</fullName>
    </recommendedName>
</protein>
<accession>Q1G310</accession>
<evidence type="ECO:0000256" key="1">
    <source>
        <dbReference type="SAM" id="Phobius"/>
    </source>
</evidence>
<dbReference type="EMBL" id="DQ492218">
    <property type="protein sequence ID" value="ABF59147.1"/>
    <property type="molecule type" value="mRNA"/>
</dbReference>
<proteinExistence type="evidence at transcript level"/>
<evidence type="ECO:0008006" key="3">
    <source>
        <dbReference type="Google" id="ProtNLM"/>
    </source>
</evidence>
<sequence length="53" mass="6118">MVSDIDTRNDRPSGRRDFRRKTFPATFPAIGFVAFFRVFSAVLGQKLLNRRGE</sequence>
<evidence type="ECO:0000313" key="2">
    <source>
        <dbReference type="EMBL" id="ABF59147.1"/>
    </source>
</evidence>
<dbReference type="ExpressionAtlas" id="Q1G310">
    <property type="expression patterns" value="baseline and differential"/>
</dbReference>
<keyword evidence="1" id="KW-0472">Membrane</keyword>
<organism evidence="2">
    <name type="scientific">Arabidopsis thaliana</name>
    <name type="common">Mouse-ear cress</name>
    <dbReference type="NCBI Taxonomy" id="3702"/>
    <lineage>
        <taxon>Eukaryota</taxon>
        <taxon>Viridiplantae</taxon>
        <taxon>Streptophyta</taxon>
        <taxon>Embryophyta</taxon>
        <taxon>Tracheophyta</taxon>
        <taxon>Spermatophyta</taxon>
        <taxon>Magnoliopsida</taxon>
        <taxon>eudicotyledons</taxon>
        <taxon>Gunneridae</taxon>
        <taxon>Pentapetalae</taxon>
        <taxon>rosids</taxon>
        <taxon>malvids</taxon>
        <taxon>Brassicales</taxon>
        <taxon>Brassicaceae</taxon>
        <taxon>Camelineae</taxon>
        <taxon>Arabidopsis</taxon>
    </lineage>
</organism>
<name>Q1G310_ARATH</name>